<evidence type="ECO:0000256" key="4">
    <source>
        <dbReference type="ARBA" id="ARBA00023136"/>
    </source>
</evidence>
<accession>A0ABQ6FT73</accession>
<evidence type="ECO:0008006" key="8">
    <source>
        <dbReference type="Google" id="ProtNLM"/>
    </source>
</evidence>
<dbReference type="PANTHER" id="PTHR37306:SF1">
    <property type="entry name" value="COLICIN V PRODUCTION PROTEIN"/>
    <property type="match status" value="1"/>
</dbReference>
<feature type="transmembrane region" description="Helical" evidence="5">
    <location>
        <begin position="7"/>
        <end position="26"/>
    </location>
</feature>
<comment type="subcellular location">
    <subcellularLocation>
        <location evidence="1">Membrane</location>
        <topology evidence="1">Multi-pass membrane protein</topology>
    </subcellularLocation>
</comment>
<keyword evidence="7" id="KW-1185">Reference proteome</keyword>
<keyword evidence="2 5" id="KW-0812">Transmembrane</keyword>
<proteinExistence type="predicted"/>
<dbReference type="PANTHER" id="PTHR37306">
    <property type="entry name" value="COLICIN V PRODUCTION PROTEIN"/>
    <property type="match status" value="1"/>
</dbReference>
<dbReference type="InterPro" id="IPR003825">
    <property type="entry name" value="Colicin-V_CvpA"/>
</dbReference>
<evidence type="ECO:0000256" key="3">
    <source>
        <dbReference type="ARBA" id="ARBA00022989"/>
    </source>
</evidence>
<evidence type="ECO:0000256" key="2">
    <source>
        <dbReference type="ARBA" id="ARBA00022692"/>
    </source>
</evidence>
<dbReference type="Proteomes" id="UP001344906">
    <property type="component" value="Unassembled WGS sequence"/>
</dbReference>
<feature type="transmembrane region" description="Helical" evidence="5">
    <location>
        <begin position="32"/>
        <end position="51"/>
    </location>
</feature>
<evidence type="ECO:0000256" key="1">
    <source>
        <dbReference type="ARBA" id="ARBA00004141"/>
    </source>
</evidence>
<keyword evidence="3 5" id="KW-1133">Transmembrane helix</keyword>
<organism evidence="6 7">
    <name type="scientific">Dictyobacter halimunensis</name>
    <dbReference type="NCBI Taxonomy" id="3026934"/>
    <lineage>
        <taxon>Bacteria</taxon>
        <taxon>Bacillati</taxon>
        <taxon>Chloroflexota</taxon>
        <taxon>Ktedonobacteria</taxon>
        <taxon>Ktedonobacterales</taxon>
        <taxon>Dictyobacteraceae</taxon>
        <taxon>Dictyobacter</taxon>
    </lineage>
</organism>
<keyword evidence="4 5" id="KW-0472">Membrane</keyword>
<comment type="caution">
    <text evidence="6">The sequence shown here is derived from an EMBL/GenBank/DDBJ whole genome shotgun (WGS) entry which is preliminary data.</text>
</comment>
<dbReference type="EMBL" id="BSRI01000002">
    <property type="protein sequence ID" value="GLV57459.1"/>
    <property type="molecule type" value="Genomic_DNA"/>
</dbReference>
<evidence type="ECO:0000313" key="7">
    <source>
        <dbReference type="Proteomes" id="UP001344906"/>
    </source>
</evidence>
<reference evidence="6 7" key="1">
    <citation type="submission" date="2023-02" db="EMBL/GenBank/DDBJ databases">
        <title>Dictyobacter halimunensis sp. nov., a new member of the class Ktedonobacteria from forest soil in a geothermal area.</title>
        <authorList>
            <person name="Rachmania M.K."/>
            <person name="Ningsih F."/>
            <person name="Sakai Y."/>
            <person name="Yabe S."/>
            <person name="Yokota A."/>
            <person name="Sjamsuridzal W."/>
        </authorList>
    </citation>
    <scope>NUCLEOTIDE SEQUENCE [LARGE SCALE GENOMIC DNA]</scope>
    <source>
        <strain evidence="6 7">S3.2.2.5</strain>
    </source>
</reference>
<evidence type="ECO:0000256" key="5">
    <source>
        <dbReference type="SAM" id="Phobius"/>
    </source>
</evidence>
<protein>
    <recommendedName>
        <fullName evidence="8">CvpA family protein</fullName>
    </recommendedName>
</protein>
<sequence>MVREDKAMSLSWVDILFLATVALLVFNGLRNGAVFSLVSLLGIPVGLWVAYTYGPQFTQMLSSNGISATPIISYIVLFFGCVFAVHIVGNFIRGAVKSIPLISQGDTLLGGAIGFVEAWLLWLLLLIVLGAFLGHLQTSLVQGASVVPGVNVPTGQLQGWHDFYNQAVTNSLFAKVNGLFVKSLPSLP</sequence>
<name>A0ABQ6FT73_9CHLR</name>
<evidence type="ECO:0000313" key="6">
    <source>
        <dbReference type="EMBL" id="GLV57459.1"/>
    </source>
</evidence>
<gene>
    <name evidence="6" type="ORF">KDH_42950</name>
</gene>
<feature type="transmembrane region" description="Helical" evidence="5">
    <location>
        <begin position="71"/>
        <end position="92"/>
    </location>
</feature>
<dbReference type="Pfam" id="PF02674">
    <property type="entry name" value="Colicin_V"/>
    <property type="match status" value="1"/>
</dbReference>
<feature type="transmembrane region" description="Helical" evidence="5">
    <location>
        <begin position="112"/>
        <end position="133"/>
    </location>
</feature>